<evidence type="ECO:0008006" key="3">
    <source>
        <dbReference type="Google" id="ProtNLM"/>
    </source>
</evidence>
<dbReference type="EMBL" id="MFAE01000010">
    <property type="protein sequence ID" value="OGD67000.1"/>
    <property type="molecule type" value="Genomic_DNA"/>
</dbReference>
<dbReference type="STRING" id="1797582.A2442_02600"/>
<dbReference type="InterPro" id="IPR036388">
    <property type="entry name" value="WH-like_DNA-bd_sf"/>
</dbReference>
<evidence type="ECO:0000313" key="1">
    <source>
        <dbReference type="EMBL" id="OGD67000.1"/>
    </source>
</evidence>
<organism evidence="1 2">
    <name type="scientific">Candidatus Campbellbacteria bacterium RIFOXYC2_FULL_35_25</name>
    <dbReference type="NCBI Taxonomy" id="1797582"/>
    <lineage>
        <taxon>Bacteria</taxon>
        <taxon>Candidatus Campbelliibacteriota</taxon>
    </lineage>
</organism>
<gene>
    <name evidence="1" type="ORF">A2442_02600</name>
</gene>
<protein>
    <recommendedName>
        <fullName evidence="3">HTH deoR-type domain-containing protein</fullName>
    </recommendedName>
</protein>
<name>A0A1F5EI44_9BACT</name>
<proteinExistence type="predicted"/>
<dbReference type="AlphaFoldDB" id="A0A1F5EI44"/>
<dbReference type="Gene3D" id="1.10.10.10">
    <property type="entry name" value="Winged helix-like DNA-binding domain superfamily/Winged helix DNA-binding domain"/>
    <property type="match status" value="1"/>
</dbReference>
<dbReference type="Proteomes" id="UP000179003">
    <property type="component" value="Unassembled WGS sequence"/>
</dbReference>
<evidence type="ECO:0000313" key="2">
    <source>
        <dbReference type="Proteomes" id="UP000179003"/>
    </source>
</evidence>
<comment type="caution">
    <text evidence="1">The sequence shown here is derived from an EMBL/GenBank/DDBJ whole genome shotgun (WGS) entry which is preliminary data.</text>
</comment>
<sequence>MAIYLVTDLFPQDEPIKFCLRKKSIQLMSFIMSLTNDQAVLGEESFFQITTLMSEIDSLLRIALMSNLLSEMNYLIIGEEYGKFLDFIKERKSEGVGHKLVLENDFFRDKDTCDEGDNEMISDKGQDKGQKENKGQVVLTVKKNINKNKNLNAKDKIARKDLIISMIKKKKEVTIKDISKNIKDCSEKTLQRELVALVVEGVLKKAGERRWSRYSLN</sequence>
<accession>A0A1F5EI44</accession>
<reference evidence="1 2" key="1">
    <citation type="journal article" date="2016" name="Nat. Commun.">
        <title>Thousands of microbial genomes shed light on interconnected biogeochemical processes in an aquifer system.</title>
        <authorList>
            <person name="Anantharaman K."/>
            <person name="Brown C.T."/>
            <person name="Hug L.A."/>
            <person name="Sharon I."/>
            <person name="Castelle C.J."/>
            <person name="Probst A.J."/>
            <person name="Thomas B.C."/>
            <person name="Singh A."/>
            <person name="Wilkins M.J."/>
            <person name="Karaoz U."/>
            <person name="Brodie E.L."/>
            <person name="Williams K.H."/>
            <person name="Hubbard S.S."/>
            <person name="Banfield J.F."/>
        </authorList>
    </citation>
    <scope>NUCLEOTIDE SEQUENCE [LARGE SCALE GENOMIC DNA]</scope>
</reference>